<dbReference type="EMBL" id="JAFIRN010000014">
    <property type="protein sequence ID" value="KAG5836102.1"/>
    <property type="molecule type" value="Genomic_DNA"/>
</dbReference>
<protein>
    <submittedName>
        <fullName evidence="1">Uncharacterized protein</fullName>
    </submittedName>
</protein>
<reference evidence="1" key="1">
    <citation type="submission" date="2014-11" db="EMBL/GenBank/DDBJ databases">
        <authorList>
            <person name="Amaro Gonzalez C."/>
        </authorList>
    </citation>
    <scope>NUCLEOTIDE SEQUENCE</scope>
</reference>
<sequence length="146" mass="16723">MCSIWLVNESVALYRLSVMVYRSVYCKDATKECRFWPNKFLEKFKQVQQAFCVKNECGCVKSAVLTDPDGFSAGGHVSHLSGAHSSFPSALWVSRATTCMVLRYCVSLFNIYVRMFLLNLYGYSDDQTVQRPMKIHTNKIVQLKIK</sequence>
<name>A0A0E9WXL3_ANGAN</name>
<dbReference type="Proteomes" id="UP001044222">
    <property type="component" value="Chromosome 14"/>
</dbReference>
<evidence type="ECO:0000313" key="1">
    <source>
        <dbReference type="EMBL" id="JAH95124.1"/>
    </source>
</evidence>
<dbReference type="AlphaFoldDB" id="A0A0E9WXL3"/>
<proteinExistence type="predicted"/>
<reference evidence="2" key="3">
    <citation type="submission" date="2021-01" db="EMBL/GenBank/DDBJ databases">
        <title>A chromosome-scale assembly of European eel, Anguilla anguilla.</title>
        <authorList>
            <person name="Henkel C."/>
            <person name="Jong-Raadsen S.A."/>
            <person name="Dufour S."/>
            <person name="Weltzien F.-A."/>
            <person name="Palstra A.P."/>
            <person name="Pelster B."/>
            <person name="Spaink H.P."/>
            <person name="Van Den Thillart G.E."/>
            <person name="Jansen H."/>
            <person name="Zahm M."/>
            <person name="Klopp C."/>
            <person name="Cedric C."/>
            <person name="Louis A."/>
            <person name="Berthelot C."/>
            <person name="Parey E."/>
            <person name="Roest Crollius H."/>
            <person name="Montfort J."/>
            <person name="Robinson-Rechavi M."/>
            <person name="Bucao C."/>
            <person name="Bouchez O."/>
            <person name="Gislard M."/>
            <person name="Lluch J."/>
            <person name="Milhes M."/>
            <person name="Lampietro C."/>
            <person name="Lopez Roques C."/>
            <person name="Donnadieu C."/>
            <person name="Braasch I."/>
            <person name="Desvignes T."/>
            <person name="Postlethwait J."/>
            <person name="Bobe J."/>
            <person name="Guiguen Y."/>
            <person name="Dirks R."/>
        </authorList>
    </citation>
    <scope>NUCLEOTIDE SEQUENCE</scope>
    <source>
        <strain evidence="2">Tag_6206</strain>
        <tissue evidence="2">Liver</tissue>
    </source>
</reference>
<reference evidence="1" key="2">
    <citation type="journal article" date="2015" name="Fish Shellfish Immunol.">
        <title>Early steps in the European eel (Anguilla anguilla)-Vibrio vulnificus interaction in the gills: Role of the RtxA13 toxin.</title>
        <authorList>
            <person name="Callol A."/>
            <person name="Pajuelo D."/>
            <person name="Ebbesson L."/>
            <person name="Teles M."/>
            <person name="MacKenzie S."/>
            <person name="Amaro C."/>
        </authorList>
    </citation>
    <scope>NUCLEOTIDE SEQUENCE</scope>
</reference>
<evidence type="ECO:0000313" key="2">
    <source>
        <dbReference type="EMBL" id="KAG5836102.1"/>
    </source>
</evidence>
<organism evidence="1">
    <name type="scientific">Anguilla anguilla</name>
    <name type="common">European freshwater eel</name>
    <name type="synonym">Muraena anguilla</name>
    <dbReference type="NCBI Taxonomy" id="7936"/>
    <lineage>
        <taxon>Eukaryota</taxon>
        <taxon>Metazoa</taxon>
        <taxon>Chordata</taxon>
        <taxon>Craniata</taxon>
        <taxon>Vertebrata</taxon>
        <taxon>Euteleostomi</taxon>
        <taxon>Actinopterygii</taxon>
        <taxon>Neopterygii</taxon>
        <taxon>Teleostei</taxon>
        <taxon>Anguilliformes</taxon>
        <taxon>Anguillidae</taxon>
        <taxon>Anguilla</taxon>
    </lineage>
</organism>
<gene>
    <name evidence="2" type="ORF">ANANG_G00251030</name>
</gene>
<keyword evidence="3" id="KW-1185">Reference proteome</keyword>
<evidence type="ECO:0000313" key="3">
    <source>
        <dbReference type="Proteomes" id="UP001044222"/>
    </source>
</evidence>
<dbReference type="EMBL" id="GBXM01013453">
    <property type="protein sequence ID" value="JAH95124.1"/>
    <property type="molecule type" value="Transcribed_RNA"/>
</dbReference>
<accession>A0A0E9WXL3</accession>